<organism evidence="7 8">
    <name type="scientific">Rhizoctonia solani</name>
    <dbReference type="NCBI Taxonomy" id="456999"/>
    <lineage>
        <taxon>Eukaryota</taxon>
        <taxon>Fungi</taxon>
        <taxon>Dikarya</taxon>
        <taxon>Basidiomycota</taxon>
        <taxon>Agaricomycotina</taxon>
        <taxon>Agaricomycetes</taxon>
        <taxon>Cantharellales</taxon>
        <taxon>Ceratobasidiaceae</taxon>
        <taxon>Rhizoctonia</taxon>
    </lineage>
</organism>
<gene>
    <name evidence="7" type="ORF">RDB_LOCUS118778</name>
</gene>
<dbReference type="Gene3D" id="6.10.110.10">
    <property type="match status" value="1"/>
</dbReference>
<evidence type="ECO:0000256" key="6">
    <source>
        <dbReference type="SAM" id="Phobius"/>
    </source>
</evidence>
<name>A0A8H3CCJ6_9AGAM</name>
<sequence>MGNVPAAMRSVGRTVQRGWTSFCSWVSQPHIRRRLAIAAIIGTVVVIIVLLTIATLGFGPAGVAAGSVAAAWQSTAFGGFVTAGSAFAILQSLGMTGGAIYLAIWMGGLAAIIAVMVDIFWPKLVKTMTRVRQYLISLIRQFWMYHV</sequence>
<protein>
    <submittedName>
        <fullName evidence="7">Uncharacterized protein</fullName>
    </submittedName>
</protein>
<dbReference type="PANTHER" id="PTHR16932:SF18">
    <property type="entry name" value="INTERFERON, ALPHA-INDUCIBLE PROTEIN 27-LIKE 2"/>
    <property type="match status" value="1"/>
</dbReference>
<evidence type="ECO:0000256" key="2">
    <source>
        <dbReference type="ARBA" id="ARBA00007262"/>
    </source>
</evidence>
<keyword evidence="5 6" id="KW-0472">Membrane</keyword>
<keyword evidence="3 6" id="KW-0812">Transmembrane</keyword>
<accession>A0A8H3CCJ6</accession>
<dbReference type="GO" id="GO:0016020">
    <property type="term" value="C:membrane"/>
    <property type="evidence" value="ECO:0007669"/>
    <property type="project" value="UniProtKB-SubCell"/>
</dbReference>
<evidence type="ECO:0000313" key="7">
    <source>
        <dbReference type="EMBL" id="CAE6477652.1"/>
    </source>
</evidence>
<evidence type="ECO:0000256" key="1">
    <source>
        <dbReference type="ARBA" id="ARBA00004141"/>
    </source>
</evidence>
<dbReference type="AlphaFoldDB" id="A0A8H3CCJ6"/>
<dbReference type="Proteomes" id="UP000663888">
    <property type="component" value="Unassembled WGS sequence"/>
</dbReference>
<comment type="caution">
    <text evidence="7">The sequence shown here is derived from an EMBL/GenBank/DDBJ whole genome shotgun (WGS) entry which is preliminary data.</text>
</comment>
<evidence type="ECO:0000256" key="3">
    <source>
        <dbReference type="ARBA" id="ARBA00022692"/>
    </source>
</evidence>
<comment type="subcellular location">
    <subcellularLocation>
        <location evidence="1">Membrane</location>
        <topology evidence="1">Multi-pass membrane protein</topology>
    </subcellularLocation>
</comment>
<dbReference type="InterPro" id="IPR009311">
    <property type="entry name" value="IFI6/IFI27-like"/>
</dbReference>
<proteinExistence type="inferred from homology"/>
<feature type="transmembrane region" description="Helical" evidence="6">
    <location>
        <begin position="35"/>
        <end position="58"/>
    </location>
</feature>
<evidence type="ECO:0000313" key="8">
    <source>
        <dbReference type="Proteomes" id="UP000663888"/>
    </source>
</evidence>
<feature type="transmembrane region" description="Helical" evidence="6">
    <location>
        <begin position="70"/>
        <end position="90"/>
    </location>
</feature>
<dbReference type="PANTHER" id="PTHR16932">
    <property type="entry name" value="INTERFERON ALPHA-INDUCIBLE PROTEIN 27"/>
    <property type="match status" value="1"/>
</dbReference>
<dbReference type="Pfam" id="PF06140">
    <property type="entry name" value="Ifi-6-16"/>
    <property type="match status" value="1"/>
</dbReference>
<keyword evidence="4 6" id="KW-1133">Transmembrane helix</keyword>
<reference evidence="7" key="1">
    <citation type="submission" date="2021-01" db="EMBL/GenBank/DDBJ databases">
        <authorList>
            <person name="Kaushik A."/>
        </authorList>
    </citation>
    <scope>NUCLEOTIDE SEQUENCE</scope>
    <source>
        <strain evidence="7">AG4-R118</strain>
    </source>
</reference>
<evidence type="ECO:0000256" key="5">
    <source>
        <dbReference type="ARBA" id="ARBA00023136"/>
    </source>
</evidence>
<feature type="transmembrane region" description="Helical" evidence="6">
    <location>
        <begin position="102"/>
        <end position="121"/>
    </location>
</feature>
<evidence type="ECO:0000256" key="4">
    <source>
        <dbReference type="ARBA" id="ARBA00022989"/>
    </source>
</evidence>
<dbReference type="EMBL" id="CAJMWX010001256">
    <property type="protein sequence ID" value="CAE6477652.1"/>
    <property type="molecule type" value="Genomic_DNA"/>
</dbReference>
<dbReference type="InterPro" id="IPR038213">
    <property type="entry name" value="IFI6/IFI27-like_sf"/>
</dbReference>
<comment type="similarity">
    <text evidence="2">Belongs to the IFI6/IFI27 family.</text>
</comment>